<evidence type="ECO:0000313" key="1">
    <source>
        <dbReference type="EMBL" id="MDR4126355.1"/>
    </source>
</evidence>
<protein>
    <submittedName>
        <fullName evidence="1">Uncharacterized protein</fullName>
    </submittedName>
</protein>
<accession>A0ABU1D7H1</accession>
<gene>
    <name evidence="1" type="ORF">Q8947_10220</name>
</gene>
<keyword evidence="2" id="KW-1185">Reference proteome</keyword>
<proteinExistence type="predicted"/>
<sequence>MNHINRNVMLTDELERKLIQQEIDNQMSFAPLFDGKGIVAKIAELLGYTRAKAPVSTQTRIAH</sequence>
<name>A0ABU1D7H1_9BURK</name>
<dbReference type="EMBL" id="JAUZQE010000023">
    <property type="protein sequence ID" value="MDR4126355.1"/>
    <property type="molecule type" value="Genomic_DNA"/>
</dbReference>
<organism evidence="1 2">
    <name type="scientific">Yanghanlia caeni</name>
    <dbReference type="NCBI Taxonomy" id="3064283"/>
    <lineage>
        <taxon>Bacteria</taxon>
        <taxon>Pseudomonadati</taxon>
        <taxon>Pseudomonadota</taxon>
        <taxon>Betaproteobacteria</taxon>
        <taxon>Burkholderiales</taxon>
        <taxon>Alcaligenaceae</taxon>
        <taxon>Yanghanlia</taxon>
    </lineage>
</organism>
<comment type="caution">
    <text evidence="1">The sequence shown here is derived from an EMBL/GenBank/DDBJ whole genome shotgun (WGS) entry which is preliminary data.</text>
</comment>
<dbReference type="RefSeq" id="WP_347287195.1">
    <property type="nucleotide sequence ID" value="NZ_JAUZQE010000023.1"/>
</dbReference>
<evidence type="ECO:0000313" key="2">
    <source>
        <dbReference type="Proteomes" id="UP001232156"/>
    </source>
</evidence>
<dbReference type="Proteomes" id="UP001232156">
    <property type="component" value="Unassembled WGS sequence"/>
</dbReference>
<reference evidence="1 2" key="1">
    <citation type="submission" date="2023-08" db="EMBL/GenBank/DDBJ databases">
        <title>Alcaligenaceae gen. nov., a novel taxon isolated from the sludge of Yixing Pesticide Factory.</title>
        <authorList>
            <person name="Ruan L."/>
        </authorList>
    </citation>
    <scope>NUCLEOTIDE SEQUENCE [LARGE SCALE GENOMIC DNA]</scope>
    <source>
        <strain evidence="1 2">LG-2</strain>
    </source>
</reference>